<dbReference type="Proteomes" id="UP000321917">
    <property type="component" value="Unassembled WGS sequence"/>
</dbReference>
<dbReference type="InterPro" id="IPR033453">
    <property type="entry name" value="Glyco_hydro_30_TIM-barrel"/>
</dbReference>
<evidence type="ECO:0000256" key="2">
    <source>
        <dbReference type="ARBA" id="ARBA00022729"/>
    </source>
</evidence>
<evidence type="ECO:0000313" key="7">
    <source>
        <dbReference type="EMBL" id="TWX58371.1"/>
    </source>
</evidence>
<gene>
    <name evidence="7" type="ORF">ESZ26_11820</name>
    <name evidence="8" type="ORF">ESZ27_09055</name>
</gene>
<evidence type="ECO:0000256" key="1">
    <source>
        <dbReference type="ARBA" id="ARBA00005382"/>
    </source>
</evidence>
<dbReference type="OrthoDB" id="9806701at2"/>
<dbReference type="PANTHER" id="PTHR11069">
    <property type="entry name" value="GLUCOSYLCERAMIDASE"/>
    <property type="match status" value="1"/>
</dbReference>
<organism evidence="8 10">
    <name type="scientific">Colwellia hornerae</name>
    <dbReference type="NCBI Taxonomy" id="89402"/>
    <lineage>
        <taxon>Bacteria</taxon>
        <taxon>Pseudomonadati</taxon>
        <taxon>Pseudomonadota</taxon>
        <taxon>Gammaproteobacteria</taxon>
        <taxon>Alteromonadales</taxon>
        <taxon>Colwelliaceae</taxon>
        <taxon>Colwellia</taxon>
    </lineage>
</organism>
<dbReference type="EMBL" id="VOLR01000015">
    <property type="protein sequence ID" value="TWX58371.1"/>
    <property type="molecule type" value="Genomic_DNA"/>
</dbReference>
<dbReference type="Pfam" id="PF17189">
    <property type="entry name" value="Glyco_hydro_30C"/>
    <property type="match status" value="1"/>
</dbReference>
<evidence type="ECO:0000259" key="5">
    <source>
        <dbReference type="Pfam" id="PF02055"/>
    </source>
</evidence>
<name>A0A5C6QFC6_9GAMM</name>
<protein>
    <submittedName>
        <fullName evidence="8">Glycosyl hydrolase</fullName>
    </submittedName>
</protein>
<evidence type="ECO:0000313" key="10">
    <source>
        <dbReference type="Proteomes" id="UP000321917"/>
    </source>
</evidence>
<dbReference type="Pfam" id="PF02055">
    <property type="entry name" value="Glyco_hydro_30"/>
    <property type="match status" value="2"/>
</dbReference>
<accession>A0A5C6QFC6</accession>
<evidence type="ECO:0000313" key="9">
    <source>
        <dbReference type="Proteomes" id="UP000321525"/>
    </source>
</evidence>
<dbReference type="SUPFAM" id="SSF51445">
    <property type="entry name" value="(Trans)glycosidases"/>
    <property type="match status" value="1"/>
</dbReference>
<feature type="domain" description="Glycosyl hydrolase family 30 TIM-barrel" evidence="5">
    <location>
        <begin position="435"/>
        <end position="501"/>
    </location>
</feature>
<dbReference type="GO" id="GO:0016020">
    <property type="term" value="C:membrane"/>
    <property type="evidence" value="ECO:0007669"/>
    <property type="project" value="GOC"/>
</dbReference>
<comment type="similarity">
    <text evidence="1 4">Belongs to the glycosyl hydrolase 30 family.</text>
</comment>
<proteinExistence type="inferred from homology"/>
<sequence length="573" mass="64670">MNNIEKTFIHKLFIITITSLTIMSCAPVNQATQMNKNTTDINYQLSMTQEILLTSEAGDKIAPQQNLTFQQGTATGKVIVVRPDIKKQKIVGIGTSFTESSAFVLAHLTKDKRAEVMENIYGEKGANFSIARTHIGATDFAVHGRYSYAEVKDDTNLTSFSIAVDSDGFSAQHYPGIKDEQFDLLPMIKQAYAIKNQQVDKDLKIVASAWTAPPWMKTIEDYYVKPTPENNHQGTGGELKPQYVATYADYLIKYLDAYQQEGIELWALTPVNEPHGNSGQWESMHFTPKTQRSFIKDHLGPKLKASAHKDVKLLIYDQNRDEMEHWTDEILGDKATSEYVYGTAVHWYESSNQVNEEVFDRVHEKFPEFSIIHTEGTIDDLGKDAPQGILDPVRFKESNWFKNDDFWWNENATDWAYTATWAPKPEDHPIYTPVHRYARNIIVSLDHWLEGWIDWNIVLDKQGGPNHVGNFCGAPIMIDTDTGEVYYTPIYYVLAQFSKTIRPGDTALQVNQQLDGLDKDALHASAAINDDGLVSVQLLNTTKAPINYSLQIGSQYAQVSIAANAIQTVRVKL</sequence>
<keyword evidence="4" id="KW-0326">Glycosidase</keyword>
<feature type="domain" description="Glycosyl hydrolase family 30 TIM-barrel" evidence="5">
    <location>
        <begin position="90"/>
        <end position="378"/>
    </location>
</feature>
<dbReference type="InterPro" id="IPR017853">
    <property type="entry name" value="GH"/>
</dbReference>
<dbReference type="InterPro" id="IPR033452">
    <property type="entry name" value="GH30_C"/>
</dbReference>
<keyword evidence="2" id="KW-0732">Signal</keyword>
<evidence type="ECO:0000313" key="8">
    <source>
        <dbReference type="EMBL" id="TWX67423.1"/>
    </source>
</evidence>
<evidence type="ECO:0000256" key="4">
    <source>
        <dbReference type="RuleBase" id="RU361188"/>
    </source>
</evidence>
<dbReference type="AlphaFoldDB" id="A0A5C6QFC6"/>
<dbReference type="EMBL" id="VOLQ01000014">
    <property type="protein sequence ID" value="TWX67423.1"/>
    <property type="molecule type" value="Genomic_DNA"/>
</dbReference>
<comment type="caution">
    <text evidence="8">The sequence shown here is derived from an EMBL/GenBank/DDBJ whole genome shotgun (WGS) entry which is preliminary data.</text>
</comment>
<dbReference type="InterPro" id="IPR001139">
    <property type="entry name" value="Glyco_hydro_30"/>
</dbReference>
<reference evidence="8 10" key="1">
    <citation type="submission" date="2019-07" db="EMBL/GenBank/DDBJ databases">
        <title>Genomes of sea-ice associated Colwellia species.</title>
        <authorList>
            <person name="Bowman J.P."/>
        </authorList>
    </citation>
    <scope>NUCLEOTIDE SEQUENCE [LARGE SCALE GENOMIC DNA]</scope>
    <source>
        <strain evidence="7 9">ACAM 607</strain>
        <strain evidence="8 10">IC036</strain>
    </source>
</reference>
<evidence type="ECO:0000259" key="6">
    <source>
        <dbReference type="Pfam" id="PF17189"/>
    </source>
</evidence>
<dbReference type="GO" id="GO:0006680">
    <property type="term" value="P:glucosylceramide catabolic process"/>
    <property type="evidence" value="ECO:0007669"/>
    <property type="project" value="TreeGrafter"/>
</dbReference>
<keyword evidence="9" id="KW-1185">Reference proteome</keyword>
<feature type="domain" description="Glycosyl hydrolase family 30 beta sandwich" evidence="6">
    <location>
        <begin position="519"/>
        <end position="569"/>
    </location>
</feature>
<keyword evidence="3 4" id="KW-0378">Hydrolase</keyword>
<dbReference type="PROSITE" id="PS51257">
    <property type="entry name" value="PROKAR_LIPOPROTEIN"/>
    <property type="match status" value="1"/>
</dbReference>
<dbReference type="GO" id="GO:0004348">
    <property type="term" value="F:glucosylceramidase activity"/>
    <property type="evidence" value="ECO:0007669"/>
    <property type="project" value="InterPro"/>
</dbReference>
<evidence type="ECO:0000256" key="3">
    <source>
        <dbReference type="ARBA" id="ARBA00022801"/>
    </source>
</evidence>
<dbReference type="Proteomes" id="UP000321525">
    <property type="component" value="Unassembled WGS sequence"/>
</dbReference>
<dbReference type="Gene3D" id="3.20.20.80">
    <property type="entry name" value="Glycosidases"/>
    <property type="match status" value="1"/>
</dbReference>
<dbReference type="PANTHER" id="PTHR11069:SF23">
    <property type="entry name" value="LYSOSOMAL ACID GLUCOSYLCERAMIDASE"/>
    <property type="match status" value="1"/>
</dbReference>